<dbReference type="GO" id="GO:0008324">
    <property type="term" value="F:monoatomic cation transmembrane transporter activity"/>
    <property type="evidence" value="ECO:0007669"/>
    <property type="project" value="InterPro"/>
</dbReference>
<dbReference type="GO" id="GO:0012505">
    <property type="term" value="C:endomembrane system"/>
    <property type="evidence" value="ECO:0007669"/>
    <property type="project" value="UniProtKB-SubCell"/>
</dbReference>
<dbReference type="EMBL" id="RBIG01000001">
    <property type="protein sequence ID" value="RKQ73659.1"/>
    <property type="molecule type" value="Genomic_DNA"/>
</dbReference>
<dbReference type="InterPro" id="IPR004771">
    <property type="entry name" value="K/H_exchanger"/>
</dbReference>
<feature type="transmembrane region" description="Helical" evidence="12">
    <location>
        <begin position="13"/>
        <end position="32"/>
    </location>
</feature>
<name>A0A420WRN8_9PROT</name>
<dbReference type="AlphaFoldDB" id="A0A420WRN8"/>
<comment type="subcellular location">
    <subcellularLocation>
        <location evidence="1">Endomembrane system</location>
        <topology evidence="1">Multi-pass membrane protein</topology>
    </subcellularLocation>
</comment>
<keyword evidence="9" id="KW-0406">Ion transport</keyword>
<feature type="transmembrane region" description="Helical" evidence="12">
    <location>
        <begin position="44"/>
        <end position="63"/>
    </location>
</feature>
<sequence>MDDIAKLIWNPDAIHGAGTADVLVFLIAAVMFAPLFRRLRFSQVLGYLAAGALIGPFGLGLVGDVEGTRHLAEFGVVFLLFAIGLELSFERLRIMRKLVFGLGTAQVLVTGTVLAGIAVAVGLNLPAAIVIGGTLALSSTAFVVQLLQERGEFATHHGRAAFATLLFQDLAVVPLLVIVPLLSAPSEGAIALSLVFAIVKAAIALVVIVLIGRLLLRPLYRLMASVGSREIFTALTLLVVLGIGSATQMVGLSMALGAFLAGLLISESEFRHQVEADIEPFRAILLGLFFMTVGMSVNLSLAFDHLGTVLLLIGGLIAVKMLVLFGLALLFRQGLLASLRISALLCQGGEFAFVIFGVAVAANVLEPLAVQMMFLVVSVSMALTPLVMLVVDRLTRHMDNSHLEELGPDECGELENHVIIAGYGRFGRIIARLLEAQGVTVAMLDMDAANVAENRANGRPVYYGDAGRPDILRLVGAEKALGIVLTLDRHKHLPALVSQLREDFPNLTIFARSPDAQTTRELEAAGAYVAVPELLEASLQLGAEVLAKIGVPETEIESLVDAFRHVDSGRRRTTQADGQTDTATEMETEPERPVDPVVAACEALERVDELRQAEPPAEDEKRAVA</sequence>
<reference evidence="14 15" key="1">
    <citation type="submission" date="2018-10" db="EMBL/GenBank/DDBJ databases">
        <title>Comparative analysis of microorganisms from saline springs in Andes Mountain Range, Colombia.</title>
        <authorList>
            <person name="Rubin E."/>
        </authorList>
    </citation>
    <scope>NUCLEOTIDE SEQUENCE [LARGE SCALE GENOMIC DNA]</scope>
    <source>
        <strain evidence="14 15">USBA 36</strain>
    </source>
</reference>
<keyword evidence="10 12" id="KW-0472">Membrane</keyword>
<dbReference type="Gene3D" id="3.40.50.720">
    <property type="entry name" value="NAD(P)-binding Rossmann-like Domain"/>
    <property type="match status" value="1"/>
</dbReference>
<dbReference type="InterPro" id="IPR006153">
    <property type="entry name" value="Cation/H_exchanger_TM"/>
</dbReference>
<evidence type="ECO:0000256" key="4">
    <source>
        <dbReference type="ARBA" id="ARBA00022449"/>
    </source>
</evidence>
<dbReference type="InterPro" id="IPR003148">
    <property type="entry name" value="RCK_N"/>
</dbReference>
<evidence type="ECO:0000256" key="3">
    <source>
        <dbReference type="ARBA" id="ARBA00022448"/>
    </source>
</evidence>
<feature type="region of interest" description="Disordered" evidence="11">
    <location>
        <begin position="570"/>
        <end position="595"/>
    </location>
</feature>
<keyword evidence="5" id="KW-0633">Potassium transport</keyword>
<dbReference type="GO" id="GO:0006813">
    <property type="term" value="P:potassium ion transport"/>
    <property type="evidence" value="ECO:0007669"/>
    <property type="project" value="UniProtKB-KW"/>
</dbReference>
<evidence type="ECO:0000313" key="15">
    <source>
        <dbReference type="Proteomes" id="UP000277424"/>
    </source>
</evidence>
<dbReference type="PROSITE" id="PS51201">
    <property type="entry name" value="RCK_N"/>
    <property type="match status" value="1"/>
</dbReference>
<keyword evidence="7" id="KW-0630">Potassium</keyword>
<comment type="similarity">
    <text evidence="2">Belongs to the monovalent cation:proton antiporter 2 (CPA2) transporter (TC 2.A.37) family.</text>
</comment>
<dbReference type="GO" id="GO:1902600">
    <property type="term" value="P:proton transmembrane transport"/>
    <property type="evidence" value="ECO:0007669"/>
    <property type="project" value="InterPro"/>
</dbReference>
<evidence type="ECO:0000256" key="8">
    <source>
        <dbReference type="ARBA" id="ARBA00022989"/>
    </source>
</evidence>
<protein>
    <submittedName>
        <fullName evidence="14">CPA2 family monovalent cation:H+ antiporter-2</fullName>
    </submittedName>
</protein>
<dbReference type="RefSeq" id="WP_121218651.1">
    <property type="nucleotide sequence ID" value="NZ_RBIG01000001.1"/>
</dbReference>
<keyword evidence="3" id="KW-0813">Transport</keyword>
<accession>A0A420WRN8</accession>
<dbReference type="GO" id="GO:0005886">
    <property type="term" value="C:plasma membrane"/>
    <property type="evidence" value="ECO:0007669"/>
    <property type="project" value="TreeGrafter"/>
</dbReference>
<dbReference type="Pfam" id="PF02254">
    <property type="entry name" value="TrkA_N"/>
    <property type="match status" value="1"/>
</dbReference>
<evidence type="ECO:0000259" key="13">
    <source>
        <dbReference type="PROSITE" id="PS51201"/>
    </source>
</evidence>
<evidence type="ECO:0000256" key="5">
    <source>
        <dbReference type="ARBA" id="ARBA00022538"/>
    </source>
</evidence>
<feature type="transmembrane region" description="Helical" evidence="12">
    <location>
        <begin position="160"/>
        <end position="183"/>
    </location>
</feature>
<dbReference type="NCBIfam" id="TIGR00932">
    <property type="entry name" value="2a37"/>
    <property type="match status" value="1"/>
</dbReference>
<organism evidence="14 15">
    <name type="scientific">Oceanibaculum indicum</name>
    <dbReference type="NCBI Taxonomy" id="526216"/>
    <lineage>
        <taxon>Bacteria</taxon>
        <taxon>Pseudomonadati</taxon>
        <taxon>Pseudomonadota</taxon>
        <taxon>Alphaproteobacteria</taxon>
        <taxon>Rhodospirillales</taxon>
        <taxon>Oceanibaculaceae</taxon>
        <taxon>Oceanibaculum</taxon>
    </lineage>
</organism>
<feature type="transmembrane region" description="Helical" evidence="12">
    <location>
        <begin position="282"/>
        <end position="303"/>
    </location>
</feature>
<keyword evidence="4" id="KW-0050">Antiport</keyword>
<dbReference type="Proteomes" id="UP000277424">
    <property type="component" value="Unassembled WGS sequence"/>
</dbReference>
<feature type="transmembrane region" description="Helical" evidence="12">
    <location>
        <begin position="343"/>
        <end position="362"/>
    </location>
</feature>
<evidence type="ECO:0000256" key="12">
    <source>
        <dbReference type="SAM" id="Phobius"/>
    </source>
</evidence>
<evidence type="ECO:0000256" key="7">
    <source>
        <dbReference type="ARBA" id="ARBA00022958"/>
    </source>
</evidence>
<comment type="caution">
    <text evidence="14">The sequence shown here is derived from an EMBL/GenBank/DDBJ whole genome shotgun (WGS) entry which is preliminary data.</text>
</comment>
<feature type="transmembrane region" description="Helical" evidence="12">
    <location>
        <begin position="189"/>
        <end position="216"/>
    </location>
</feature>
<dbReference type="PANTHER" id="PTHR46157">
    <property type="entry name" value="K(+) EFFLUX ANTIPORTER 3, CHLOROPLASTIC"/>
    <property type="match status" value="1"/>
</dbReference>
<feature type="transmembrane region" description="Helical" evidence="12">
    <location>
        <begin position="228"/>
        <end position="246"/>
    </location>
</feature>
<feature type="transmembrane region" description="Helical" evidence="12">
    <location>
        <begin position="69"/>
        <end position="87"/>
    </location>
</feature>
<evidence type="ECO:0000256" key="6">
    <source>
        <dbReference type="ARBA" id="ARBA00022692"/>
    </source>
</evidence>
<gene>
    <name evidence="14" type="ORF">BCL74_1448</name>
</gene>
<dbReference type="Gene3D" id="1.20.1530.20">
    <property type="match status" value="1"/>
</dbReference>
<dbReference type="Pfam" id="PF00999">
    <property type="entry name" value="Na_H_Exchanger"/>
    <property type="match status" value="1"/>
</dbReference>
<dbReference type="GO" id="GO:0015297">
    <property type="term" value="F:antiporter activity"/>
    <property type="evidence" value="ECO:0007669"/>
    <property type="project" value="UniProtKB-KW"/>
</dbReference>
<feature type="transmembrane region" description="Helical" evidence="12">
    <location>
        <begin position="309"/>
        <end position="331"/>
    </location>
</feature>
<keyword evidence="8 12" id="KW-1133">Transmembrane helix</keyword>
<feature type="transmembrane region" description="Helical" evidence="12">
    <location>
        <begin position="368"/>
        <end position="391"/>
    </location>
</feature>
<dbReference type="InterPro" id="IPR036291">
    <property type="entry name" value="NAD(P)-bd_dom_sf"/>
</dbReference>
<evidence type="ECO:0000256" key="1">
    <source>
        <dbReference type="ARBA" id="ARBA00004127"/>
    </source>
</evidence>
<evidence type="ECO:0000256" key="11">
    <source>
        <dbReference type="SAM" id="MobiDB-lite"/>
    </source>
</evidence>
<feature type="transmembrane region" description="Helical" evidence="12">
    <location>
        <begin position="127"/>
        <end position="148"/>
    </location>
</feature>
<dbReference type="InterPro" id="IPR038770">
    <property type="entry name" value="Na+/solute_symporter_sf"/>
</dbReference>
<dbReference type="FunFam" id="3.40.50.720:FF:000036">
    <property type="entry name" value="Glutathione-regulated potassium-efflux system protein KefB"/>
    <property type="match status" value="1"/>
</dbReference>
<proteinExistence type="inferred from homology"/>
<feature type="transmembrane region" description="Helical" evidence="12">
    <location>
        <begin position="99"/>
        <end position="121"/>
    </location>
</feature>
<dbReference type="OrthoDB" id="9781411at2"/>
<keyword evidence="6 12" id="KW-0812">Transmembrane</keyword>
<dbReference type="SUPFAM" id="SSF51735">
    <property type="entry name" value="NAD(P)-binding Rossmann-fold domains"/>
    <property type="match status" value="1"/>
</dbReference>
<evidence type="ECO:0000313" key="14">
    <source>
        <dbReference type="EMBL" id="RKQ73659.1"/>
    </source>
</evidence>
<evidence type="ECO:0000256" key="10">
    <source>
        <dbReference type="ARBA" id="ARBA00023136"/>
    </source>
</evidence>
<feature type="domain" description="RCK N-terminal" evidence="13">
    <location>
        <begin position="415"/>
        <end position="532"/>
    </location>
</feature>
<evidence type="ECO:0000256" key="9">
    <source>
        <dbReference type="ARBA" id="ARBA00023065"/>
    </source>
</evidence>
<evidence type="ECO:0000256" key="2">
    <source>
        <dbReference type="ARBA" id="ARBA00005551"/>
    </source>
</evidence>
<dbReference type="PANTHER" id="PTHR46157:SF4">
    <property type="entry name" value="K(+) EFFLUX ANTIPORTER 3, CHLOROPLASTIC"/>
    <property type="match status" value="1"/>
</dbReference>